<dbReference type="AlphaFoldDB" id="A0A2U8VLA4"/>
<dbReference type="Pfam" id="PF12244">
    <property type="entry name" value="DUF3606"/>
    <property type="match status" value="1"/>
</dbReference>
<dbReference type="Proteomes" id="UP000246058">
    <property type="component" value="Chromosome"/>
</dbReference>
<dbReference type="KEGG" id="meti:DK427_00150"/>
<evidence type="ECO:0000313" key="1">
    <source>
        <dbReference type="EMBL" id="AWN34347.1"/>
    </source>
</evidence>
<dbReference type="InterPro" id="IPR022037">
    <property type="entry name" value="DUF3606"/>
</dbReference>
<accession>A0A2U8VLA4</accession>
<dbReference type="RefSeq" id="WP_109949488.1">
    <property type="nucleotide sequence ID" value="NZ_CP029551.1"/>
</dbReference>
<sequence>MVAEHADEAPEPRAVNTAEPWERAYWARRFMVPVEQVVAAVAAVGDDPAQVAAHLGRDWPGHETIT</sequence>
<dbReference type="EMBL" id="CP029551">
    <property type="protein sequence ID" value="AWN34347.1"/>
    <property type="molecule type" value="Genomic_DNA"/>
</dbReference>
<name>A0A2U8VLA4_9HYPH</name>
<proteinExistence type="predicted"/>
<reference evidence="1 2" key="1">
    <citation type="submission" date="2018-05" db="EMBL/GenBank/DDBJ databases">
        <title>Complete Genome Sequence of Methylobacterium sp. 17Sr1-43.</title>
        <authorList>
            <person name="Srinivasan S."/>
        </authorList>
    </citation>
    <scope>NUCLEOTIDE SEQUENCE [LARGE SCALE GENOMIC DNA]</scope>
    <source>
        <strain evidence="1 2">17Sr1-43</strain>
    </source>
</reference>
<gene>
    <name evidence="1" type="ORF">DK427_00150</name>
</gene>
<evidence type="ECO:0008006" key="3">
    <source>
        <dbReference type="Google" id="ProtNLM"/>
    </source>
</evidence>
<evidence type="ECO:0000313" key="2">
    <source>
        <dbReference type="Proteomes" id="UP000246058"/>
    </source>
</evidence>
<dbReference type="OrthoDB" id="7999941at2"/>
<organism evidence="1 2">
    <name type="scientific">Methylobacterium radiodurans</name>
    <dbReference type="NCBI Taxonomy" id="2202828"/>
    <lineage>
        <taxon>Bacteria</taxon>
        <taxon>Pseudomonadati</taxon>
        <taxon>Pseudomonadota</taxon>
        <taxon>Alphaproteobacteria</taxon>
        <taxon>Hyphomicrobiales</taxon>
        <taxon>Methylobacteriaceae</taxon>
        <taxon>Methylobacterium</taxon>
    </lineage>
</organism>
<protein>
    <recommendedName>
        <fullName evidence="3">DUF3606 domain-containing protein</fullName>
    </recommendedName>
</protein>
<keyword evidence="2" id="KW-1185">Reference proteome</keyword>